<evidence type="ECO:0000259" key="20">
    <source>
        <dbReference type="Pfam" id="PF14824"/>
    </source>
</evidence>
<evidence type="ECO:0000256" key="7">
    <source>
        <dbReference type="ARBA" id="ARBA00023002"/>
    </source>
</evidence>
<dbReference type="EC" id="4.99.1.4" evidence="15"/>
<evidence type="ECO:0000259" key="18">
    <source>
        <dbReference type="Pfam" id="PF00590"/>
    </source>
</evidence>
<evidence type="ECO:0000256" key="1">
    <source>
        <dbReference type="ARBA" id="ARBA00005010"/>
    </source>
</evidence>
<feature type="region of interest" description="Uroporphyrinogen-III C-methyltransferase" evidence="15">
    <location>
        <begin position="220"/>
        <end position="470"/>
    </location>
</feature>
<dbReference type="FunFam" id="3.40.1010.10:FF:000001">
    <property type="entry name" value="Siroheme synthase"/>
    <property type="match status" value="1"/>
</dbReference>
<keyword evidence="9 15" id="KW-0456">Lyase</keyword>
<evidence type="ECO:0000256" key="6">
    <source>
        <dbReference type="ARBA" id="ARBA00022691"/>
    </source>
</evidence>
<feature type="domain" description="Sirohaem synthase dimerisation" evidence="19">
    <location>
        <begin position="150"/>
        <end position="206"/>
    </location>
</feature>
<dbReference type="GO" id="GO:0043115">
    <property type="term" value="F:precorrin-2 dehydrogenase activity"/>
    <property type="evidence" value="ECO:0007669"/>
    <property type="project" value="UniProtKB-UniRule"/>
</dbReference>
<dbReference type="GO" id="GO:0009236">
    <property type="term" value="P:cobalamin biosynthetic process"/>
    <property type="evidence" value="ECO:0007669"/>
    <property type="project" value="UniProtKB-UniRule"/>
</dbReference>
<dbReference type="InterPro" id="IPR000878">
    <property type="entry name" value="4pyrrol_Mease"/>
</dbReference>
<feature type="region of interest" description="Precorrin-2 dehydrogenase / sirohydrochlorin ferrochelatase" evidence="15">
    <location>
        <begin position="1"/>
        <end position="203"/>
    </location>
</feature>
<evidence type="ECO:0000256" key="17">
    <source>
        <dbReference type="RuleBase" id="RU003960"/>
    </source>
</evidence>
<evidence type="ECO:0000256" key="2">
    <source>
        <dbReference type="ARBA" id="ARBA00005879"/>
    </source>
</evidence>
<dbReference type="Pfam" id="PF13241">
    <property type="entry name" value="NAD_binding_7"/>
    <property type="match status" value="1"/>
</dbReference>
<dbReference type="InterPro" id="IPR014777">
    <property type="entry name" value="4pyrrole_Mease_sub1"/>
</dbReference>
<dbReference type="EC" id="2.1.1.107" evidence="15"/>
<dbReference type="AlphaFoldDB" id="A0A251XBV0"/>
<dbReference type="InterPro" id="IPR035996">
    <property type="entry name" value="4pyrrol_Methylase_sf"/>
</dbReference>
<keyword evidence="10 15" id="KW-0627">Porphyrin biosynthesis</keyword>
<dbReference type="OrthoDB" id="9815856at2"/>
<evidence type="ECO:0000256" key="16">
    <source>
        <dbReference type="PIRSR" id="PIRSR036426-1"/>
    </source>
</evidence>
<comment type="pathway">
    <text evidence="15">Cofactor biosynthesis; adenosylcobalamin biosynthesis; sirohydrochlorin from precorrin-2: step 1/1.</text>
</comment>
<dbReference type="HAMAP" id="MF_01646">
    <property type="entry name" value="Siroheme_synth"/>
    <property type="match status" value="1"/>
</dbReference>
<comment type="similarity">
    <text evidence="15">In the N-terminal section; belongs to the precorrin-2 dehydrogenase / sirohydrochlorin ferrochelatase family.</text>
</comment>
<feature type="domain" description="Siroheme synthase central" evidence="20">
    <location>
        <begin position="119"/>
        <end position="145"/>
    </location>
</feature>
<evidence type="ECO:0000256" key="8">
    <source>
        <dbReference type="ARBA" id="ARBA00023027"/>
    </source>
</evidence>
<feature type="active site" description="Proton acceptor" evidence="15 16">
    <location>
        <position position="252"/>
    </location>
</feature>
<comment type="catalytic activity">
    <reaction evidence="15">
        <text>uroporphyrinogen III + 2 S-adenosyl-L-methionine = precorrin-2 + 2 S-adenosyl-L-homocysteine + H(+)</text>
        <dbReference type="Rhea" id="RHEA:32459"/>
        <dbReference type="ChEBI" id="CHEBI:15378"/>
        <dbReference type="ChEBI" id="CHEBI:57308"/>
        <dbReference type="ChEBI" id="CHEBI:57856"/>
        <dbReference type="ChEBI" id="CHEBI:58827"/>
        <dbReference type="ChEBI" id="CHEBI:59789"/>
        <dbReference type="EC" id="2.1.1.107"/>
    </reaction>
</comment>
<dbReference type="InterPro" id="IPR028281">
    <property type="entry name" value="Sirohaem_synthase_central"/>
</dbReference>
<evidence type="ECO:0000256" key="10">
    <source>
        <dbReference type="ARBA" id="ARBA00023244"/>
    </source>
</evidence>
<dbReference type="Gene3D" id="3.40.1010.10">
    <property type="entry name" value="Cobalt-precorrin-4 Transmethylase, Domain 1"/>
    <property type="match status" value="1"/>
</dbReference>
<dbReference type="PANTHER" id="PTHR45790:SF1">
    <property type="entry name" value="SIROHEME SYNTHASE"/>
    <property type="match status" value="1"/>
</dbReference>
<comment type="caution">
    <text evidence="15">Lacks conserved residue(s) required for the propagation of feature annotation.</text>
</comment>
<comment type="catalytic activity">
    <reaction evidence="15">
        <text>siroheme + 2 H(+) = sirohydrochlorin + Fe(2+)</text>
        <dbReference type="Rhea" id="RHEA:24360"/>
        <dbReference type="ChEBI" id="CHEBI:15378"/>
        <dbReference type="ChEBI" id="CHEBI:29033"/>
        <dbReference type="ChEBI" id="CHEBI:58351"/>
        <dbReference type="ChEBI" id="CHEBI:60052"/>
        <dbReference type="EC" id="4.99.1.4"/>
    </reaction>
</comment>
<evidence type="ECO:0000256" key="13">
    <source>
        <dbReference type="ARBA" id="ARBA00047561"/>
    </source>
</evidence>
<dbReference type="InterPro" id="IPR037115">
    <property type="entry name" value="Sirohaem_synt_dimer_dom_sf"/>
</dbReference>
<dbReference type="GO" id="GO:0051287">
    <property type="term" value="F:NAD binding"/>
    <property type="evidence" value="ECO:0007669"/>
    <property type="project" value="InterPro"/>
</dbReference>
<dbReference type="UniPathway" id="UPA00148">
    <property type="reaction ID" value="UER00211"/>
</dbReference>
<evidence type="ECO:0000313" key="22">
    <source>
        <dbReference type="Proteomes" id="UP000194798"/>
    </source>
</evidence>
<keyword evidence="8 15" id="KW-0520">NAD</keyword>
<evidence type="ECO:0000256" key="9">
    <source>
        <dbReference type="ARBA" id="ARBA00023239"/>
    </source>
</evidence>
<dbReference type="Gene3D" id="3.30.160.110">
    <property type="entry name" value="Siroheme synthase, domain 2"/>
    <property type="match status" value="1"/>
</dbReference>
<sequence length="470" mass="51014">MAFFPIFLTVKDHPCLVVGGGNTATRKIDLLLQADARIHVVAPQISSLLQSWVDEGRISYRCGTFVETDLSGCRLVIAATNDNAINQQVSNAAKAHQILVNVVDSPESCDFIVPSMLSREPLQVAISTGGAAPVLARLLRARLESLIPAAYGQLAALMAAFREPLKQRFQNTTERRDFWESVLQGPIAELVLSGQQERAQAALTQYLAQVDANDAPLPRGEVYLVGGGPGDPDLLTFRALRLMQQADVVVYDRLVSPAVLNLVRREAERVYVGKKPNDHTLPQEEINELLAKLALQGKKVLRLKGGDPFVFGRGGEEIETLMAAGVPFQVVPGITAALGASAYAGIPLTHRDHAQACVFVTGHLKDGSLDLNWSMLTQLNQTVVVYMGLRALNEFCRQMIAHGLPANYPAALVQKATTSEQKTIVGTLQTLPDLVHQADIHLQSLIIVGTVVTLQQQLSWFTPPPGVSEH</sequence>
<dbReference type="Pfam" id="PF14824">
    <property type="entry name" value="Sirohm_synth_M"/>
    <property type="match status" value="1"/>
</dbReference>
<comment type="caution">
    <text evidence="21">The sequence shown here is derived from an EMBL/GenBank/DDBJ whole genome shotgun (WGS) entry which is preliminary data.</text>
</comment>
<comment type="catalytic activity">
    <reaction evidence="13 15">
        <text>precorrin-2 + NAD(+) = sirohydrochlorin + NADH + 2 H(+)</text>
        <dbReference type="Rhea" id="RHEA:15613"/>
        <dbReference type="ChEBI" id="CHEBI:15378"/>
        <dbReference type="ChEBI" id="CHEBI:57540"/>
        <dbReference type="ChEBI" id="CHEBI:57945"/>
        <dbReference type="ChEBI" id="CHEBI:58351"/>
        <dbReference type="ChEBI" id="CHEBI:58827"/>
        <dbReference type="EC" id="1.3.1.76"/>
    </reaction>
</comment>
<comment type="pathway">
    <text evidence="1 15">Porphyrin-containing compound metabolism; siroheme biosynthesis; sirohydrochlorin from precorrin-2: step 1/1.</text>
</comment>
<comment type="pathway">
    <text evidence="14 15">Cofactor biosynthesis; adenosylcobalamin biosynthesis; precorrin-2 from uroporphyrinogen III: step 1/1.</text>
</comment>
<evidence type="ECO:0000256" key="4">
    <source>
        <dbReference type="ARBA" id="ARBA00022603"/>
    </source>
</evidence>
<proteinExistence type="inferred from homology"/>
<dbReference type="InterPro" id="IPR006367">
    <property type="entry name" value="Sirohaem_synthase_N"/>
</dbReference>
<protein>
    <recommendedName>
        <fullName evidence="15">Siroheme synthase</fullName>
    </recommendedName>
    <domain>
        <recommendedName>
            <fullName evidence="15">Uroporphyrinogen-III C-methyltransferase</fullName>
            <shortName evidence="15">Urogen III methylase</shortName>
            <ecNumber evidence="15">2.1.1.107</ecNumber>
        </recommendedName>
        <alternativeName>
            <fullName evidence="15">SUMT</fullName>
        </alternativeName>
        <alternativeName>
            <fullName evidence="15">Uroporphyrinogen III methylase</fullName>
            <shortName evidence="15">UROM</shortName>
        </alternativeName>
    </domain>
    <domain>
        <recommendedName>
            <fullName evidence="15">Precorrin-2 dehydrogenase</fullName>
            <ecNumber evidence="15">1.3.1.76</ecNumber>
        </recommendedName>
    </domain>
    <domain>
        <recommendedName>
            <fullName evidence="15">Sirohydrochlorin ferrochelatase</fullName>
            <ecNumber evidence="15">4.99.1.4</ecNumber>
        </recommendedName>
    </domain>
</protein>
<keyword evidence="3 15" id="KW-0169">Cobalamin biosynthesis</keyword>
<dbReference type="InterPro" id="IPR006366">
    <property type="entry name" value="CobA/CysG_C"/>
</dbReference>
<dbReference type="InterPro" id="IPR036291">
    <property type="entry name" value="NAD(P)-bd_dom_sf"/>
</dbReference>
<evidence type="ECO:0000256" key="15">
    <source>
        <dbReference type="HAMAP-Rule" id="MF_01646"/>
    </source>
</evidence>
<evidence type="ECO:0000256" key="12">
    <source>
        <dbReference type="ARBA" id="ARBA00025705"/>
    </source>
</evidence>
<dbReference type="GO" id="GO:0004851">
    <property type="term" value="F:uroporphyrin-III C-methyltransferase activity"/>
    <property type="evidence" value="ECO:0007669"/>
    <property type="project" value="UniProtKB-UniRule"/>
</dbReference>
<evidence type="ECO:0000259" key="19">
    <source>
        <dbReference type="Pfam" id="PF10414"/>
    </source>
</evidence>
<evidence type="ECO:0000256" key="5">
    <source>
        <dbReference type="ARBA" id="ARBA00022679"/>
    </source>
</evidence>
<dbReference type="GO" id="GO:0032259">
    <property type="term" value="P:methylation"/>
    <property type="evidence" value="ECO:0007669"/>
    <property type="project" value="UniProtKB-KW"/>
</dbReference>
<dbReference type="Gene3D" id="3.40.50.720">
    <property type="entry name" value="NAD(P)-binding Rossmann-like Domain"/>
    <property type="match status" value="1"/>
</dbReference>
<feature type="binding site" evidence="15">
    <location>
        <position position="310"/>
    </location>
    <ligand>
        <name>S-adenosyl-L-methionine</name>
        <dbReference type="ChEBI" id="CHEBI:59789"/>
    </ligand>
</feature>
<evidence type="ECO:0000313" key="21">
    <source>
        <dbReference type="EMBL" id="OUD15395.1"/>
    </source>
</evidence>
<keyword evidence="4 15" id="KW-0489">Methyltransferase</keyword>
<dbReference type="EMBL" id="MSLT01000006">
    <property type="protein sequence ID" value="OUD15395.1"/>
    <property type="molecule type" value="Genomic_DNA"/>
</dbReference>
<accession>A0A251XBV0</accession>
<dbReference type="GO" id="GO:0019354">
    <property type="term" value="P:siroheme biosynthetic process"/>
    <property type="evidence" value="ECO:0007669"/>
    <property type="project" value="UniProtKB-UniRule"/>
</dbReference>
<dbReference type="Pfam" id="PF00590">
    <property type="entry name" value="TP_methylase"/>
    <property type="match status" value="1"/>
</dbReference>
<feature type="binding site" evidence="15">
    <location>
        <begin position="335"/>
        <end position="336"/>
    </location>
    <ligand>
        <name>S-adenosyl-L-methionine</name>
        <dbReference type="ChEBI" id="CHEBI:59789"/>
    </ligand>
</feature>
<evidence type="ECO:0000256" key="14">
    <source>
        <dbReference type="ARBA" id="ARBA00060548"/>
    </source>
</evidence>
<organism evidence="21 22">
    <name type="scientific">Thioflexithrix psekupsensis</name>
    <dbReference type="NCBI Taxonomy" id="1570016"/>
    <lineage>
        <taxon>Bacteria</taxon>
        <taxon>Pseudomonadati</taxon>
        <taxon>Pseudomonadota</taxon>
        <taxon>Gammaproteobacteria</taxon>
        <taxon>Thiotrichales</taxon>
        <taxon>Thioflexithrix</taxon>
    </lineage>
</organism>
<comment type="function">
    <text evidence="15">Multifunctional enzyme that catalyzes the SAM-dependent methylations of uroporphyrinogen III at position C-2 and C-7 to form precorrin-2 via precorrin-1. Then it catalyzes the NAD-dependent ring dehydrogenation of precorrin-2 to yield sirohydrochlorin. Finally, it catalyzes the ferrochelation of sirohydrochlorin to yield siroheme.</text>
</comment>
<dbReference type="SUPFAM" id="SSF51735">
    <property type="entry name" value="NAD(P)-binding Rossmann-fold domains"/>
    <property type="match status" value="1"/>
</dbReference>
<dbReference type="Pfam" id="PF10414">
    <property type="entry name" value="CysG_dimeriser"/>
    <property type="match status" value="1"/>
</dbReference>
<reference evidence="21 22" key="1">
    <citation type="submission" date="2016-12" db="EMBL/GenBank/DDBJ databases">
        <title>Thioflexothrix psekupsii D3 genome sequencing and assembly.</title>
        <authorList>
            <person name="Fomenkov A."/>
            <person name="Vincze T."/>
            <person name="Grabovich M."/>
            <person name="Anton B.P."/>
            <person name="Dubinina G."/>
            <person name="Orlova M."/>
            <person name="Belousova E."/>
            <person name="Roberts R.J."/>
        </authorList>
    </citation>
    <scope>NUCLEOTIDE SEQUENCE [LARGE SCALE GENOMIC DNA]</scope>
    <source>
        <strain evidence="21">D3</strain>
    </source>
</reference>
<feature type="binding site" evidence="15">
    <location>
        <begin position="43"/>
        <end position="44"/>
    </location>
    <ligand>
        <name>NAD(+)</name>
        <dbReference type="ChEBI" id="CHEBI:57540"/>
    </ligand>
</feature>
<dbReference type="EC" id="1.3.1.76" evidence="15"/>
<dbReference type="InterPro" id="IPR050161">
    <property type="entry name" value="Siro_Cobalamin_biosynth"/>
</dbReference>
<dbReference type="PIRSF" id="PIRSF036426">
    <property type="entry name" value="Sirohaem_synth"/>
    <property type="match status" value="1"/>
</dbReference>
<dbReference type="InterPro" id="IPR012409">
    <property type="entry name" value="Sirohaem_synth"/>
</dbReference>
<feature type="binding site" evidence="15">
    <location>
        <position position="387"/>
    </location>
    <ligand>
        <name>S-adenosyl-L-methionine</name>
        <dbReference type="ChEBI" id="CHEBI:59789"/>
    </ligand>
</feature>
<dbReference type="InterPro" id="IPR003043">
    <property type="entry name" value="Uropor_MeTrfase_CS"/>
</dbReference>
<feature type="binding site" evidence="15">
    <location>
        <position position="229"/>
    </location>
    <ligand>
        <name>S-adenosyl-L-methionine</name>
        <dbReference type="ChEBI" id="CHEBI:59789"/>
    </ligand>
</feature>
<dbReference type="SUPFAM" id="SSF53790">
    <property type="entry name" value="Tetrapyrrole methylase"/>
    <property type="match status" value="1"/>
</dbReference>
<name>A0A251XBV0_9GAMM</name>
<comment type="pathway">
    <text evidence="12 15">Porphyrin-containing compound metabolism; siroheme biosynthesis; precorrin-2 from uroporphyrinogen III: step 1/1.</text>
</comment>
<comment type="similarity">
    <text evidence="15">In the C-terminal section; belongs to the precorrin methyltransferase family.</text>
</comment>
<keyword evidence="6 15" id="KW-0949">S-adenosyl-L-methionine</keyword>
<feature type="domain" description="Tetrapyrrole methylase" evidence="18">
    <location>
        <begin position="222"/>
        <end position="431"/>
    </location>
</feature>
<evidence type="ECO:0000256" key="3">
    <source>
        <dbReference type="ARBA" id="ARBA00022573"/>
    </source>
</evidence>
<dbReference type="NCBIfam" id="TIGR01469">
    <property type="entry name" value="cobA_cysG_Cterm"/>
    <property type="match status" value="1"/>
</dbReference>
<dbReference type="Gene3D" id="1.10.8.210">
    <property type="entry name" value="Sirohaem synthase, dimerisation domain"/>
    <property type="match status" value="1"/>
</dbReference>
<keyword evidence="5 15" id="KW-0808">Transferase</keyword>
<dbReference type="InterPro" id="IPR019478">
    <property type="entry name" value="Sirohaem_synthase_dimer_dom"/>
</dbReference>
<keyword evidence="7 15" id="KW-0560">Oxidoreductase</keyword>
<dbReference type="NCBIfam" id="TIGR01470">
    <property type="entry name" value="cysG_Nterm"/>
    <property type="match status" value="1"/>
</dbReference>
<dbReference type="InterPro" id="IPR014776">
    <property type="entry name" value="4pyrrole_Mease_sub2"/>
</dbReference>
<dbReference type="NCBIfam" id="NF004790">
    <property type="entry name" value="PRK06136.1"/>
    <property type="match status" value="1"/>
</dbReference>
<keyword evidence="11 15" id="KW-0511">Multifunctional enzyme</keyword>
<evidence type="ECO:0000256" key="11">
    <source>
        <dbReference type="ARBA" id="ARBA00023268"/>
    </source>
</evidence>
<dbReference type="UniPathway" id="UPA00262">
    <property type="reaction ID" value="UER00211"/>
</dbReference>
<comment type="similarity">
    <text evidence="2 17">Belongs to the precorrin methyltransferase family.</text>
</comment>
<comment type="pathway">
    <text evidence="15">Porphyrin-containing compound metabolism; siroheme biosynthesis; siroheme from sirohydrochlorin: step 1/1.</text>
</comment>
<dbReference type="GO" id="GO:0051266">
    <property type="term" value="F:sirohydrochlorin ferrochelatase activity"/>
    <property type="evidence" value="ECO:0007669"/>
    <property type="project" value="UniProtKB-EC"/>
</dbReference>
<dbReference type="PROSITE" id="PS00840">
    <property type="entry name" value="SUMT_2"/>
    <property type="match status" value="1"/>
</dbReference>
<dbReference type="NCBIfam" id="NF007922">
    <property type="entry name" value="PRK10637.1"/>
    <property type="match status" value="1"/>
</dbReference>
<feature type="binding site" evidence="15">
    <location>
        <begin position="22"/>
        <end position="23"/>
    </location>
    <ligand>
        <name>NAD(+)</name>
        <dbReference type="ChEBI" id="CHEBI:57540"/>
    </ligand>
</feature>
<dbReference type="Gene3D" id="3.30.950.10">
    <property type="entry name" value="Methyltransferase, Cobalt-precorrin-4 Transmethylase, Domain 2"/>
    <property type="match status" value="1"/>
</dbReference>
<dbReference type="FunFam" id="3.30.950.10:FF:000001">
    <property type="entry name" value="Siroheme synthase"/>
    <property type="match status" value="1"/>
</dbReference>
<feature type="binding site" evidence="15">
    <location>
        <position position="416"/>
    </location>
    <ligand>
        <name>S-adenosyl-L-methionine</name>
        <dbReference type="ChEBI" id="CHEBI:59789"/>
    </ligand>
</feature>
<keyword evidence="22" id="KW-1185">Reference proteome</keyword>
<gene>
    <name evidence="15" type="primary">cysG</name>
    <name evidence="21" type="ORF">TPSD3_02380</name>
</gene>
<dbReference type="RefSeq" id="WP_086486990.1">
    <property type="nucleotide sequence ID" value="NZ_MSLT01000006.1"/>
</dbReference>
<feature type="active site" description="Proton donor" evidence="15 16">
    <location>
        <position position="274"/>
    </location>
</feature>
<dbReference type="Proteomes" id="UP000194798">
    <property type="component" value="Unassembled WGS sequence"/>
</dbReference>
<dbReference type="PANTHER" id="PTHR45790">
    <property type="entry name" value="SIROHEME SYNTHASE-RELATED"/>
    <property type="match status" value="1"/>
</dbReference>
<feature type="binding site" evidence="15">
    <location>
        <begin position="305"/>
        <end position="307"/>
    </location>
    <ligand>
        <name>S-adenosyl-L-methionine</name>
        <dbReference type="ChEBI" id="CHEBI:59789"/>
    </ligand>
</feature>
<dbReference type="SUPFAM" id="SSF75615">
    <property type="entry name" value="Siroheme synthase middle domains-like"/>
    <property type="match status" value="1"/>
</dbReference>
<dbReference type="CDD" id="cd11642">
    <property type="entry name" value="SUMT"/>
    <property type="match status" value="1"/>
</dbReference>